<dbReference type="Gene3D" id="1.10.530.10">
    <property type="match status" value="1"/>
</dbReference>
<evidence type="ECO:0000313" key="5">
    <source>
        <dbReference type="Proteomes" id="UP000180098"/>
    </source>
</evidence>
<proteinExistence type="predicted"/>
<evidence type="ECO:0000256" key="2">
    <source>
        <dbReference type="SAM" id="SignalP"/>
    </source>
</evidence>
<feature type="domain" description="SLH" evidence="3">
    <location>
        <begin position="269"/>
        <end position="332"/>
    </location>
</feature>
<comment type="caution">
    <text evidence="4">The sequence shown here is derived from an EMBL/GenBank/DDBJ whole genome shotgun (WGS) entry which is preliminary data.</text>
</comment>
<dbReference type="InterPro" id="IPR001119">
    <property type="entry name" value="SLH_dom"/>
</dbReference>
<evidence type="ECO:0000313" key="4">
    <source>
        <dbReference type="EMBL" id="OIJ10814.1"/>
    </source>
</evidence>
<dbReference type="Pfam" id="PF01832">
    <property type="entry name" value="Glucosaminidase"/>
    <property type="match status" value="1"/>
</dbReference>
<accession>A0A1S2LER8</accession>
<feature type="domain" description="SLH" evidence="3">
    <location>
        <begin position="333"/>
        <end position="390"/>
    </location>
</feature>
<evidence type="ECO:0000256" key="1">
    <source>
        <dbReference type="ARBA" id="ARBA00022729"/>
    </source>
</evidence>
<dbReference type="PANTHER" id="PTHR43308:SF5">
    <property type="entry name" value="S-LAYER PROTEIN _ PEPTIDOGLYCAN ENDO-BETA-N-ACETYLGLUCOSAMINIDASE"/>
    <property type="match status" value="1"/>
</dbReference>
<sequence length="451" mass="51290">MSNIYRNVFSIILVFSLLVINPFTSYAATFQPLPFEDQVNGRNSHAYNPSTQLLTQKQREDFVTEITLYAVEASEKWGIPASAIIGMSILESGFGTTRTAHFANNLFGIKVWGGNPPNAWQLKGQPNEDFEPIPIIANYGTDRIVFDETRRRDNWYRKFPSYRESVNFLAGNLLLNQRYGFARDKYQERINNGWDGKEASKQFLFEIANAGYNHLGGVYYRQTVGTIMDQWNLYQYDKLPTSQVQDQFKEASPKTEQVNNVTSEDKRPSAQYPFIDISNSWAKSDIIKLANLKIINGFPDKTFRPSNSLTRGQAAIIMVNFLDLKPTNDSVSFMDVPQNHSAIDAITVIAQHKVMNGTSHQHFSPNTIITRAQMAQVLFNAGLYDKASSNKQSTFNDIQNDHWALQAIETMREEGIIRGHEDGTFQPNQPITRAQISTIIARIIEKNENNF</sequence>
<dbReference type="RefSeq" id="WP_071313816.1">
    <property type="nucleotide sequence ID" value="NZ_MLQQ01000037.1"/>
</dbReference>
<evidence type="ECO:0000259" key="3">
    <source>
        <dbReference type="PROSITE" id="PS51272"/>
    </source>
</evidence>
<dbReference type="AlphaFoldDB" id="A0A1S2LER8"/>
<dbReference type="PANTHER" id="PTHR43308">
    <property type="entry name" value="OUTER MEMBRANE PROTEIN ALPHA-RELATED"/>
    <property type="match status" value="1"/>
</dbReference>
<dbReference type="Proteomes" id="UP000180098">
    <property type="component" value="Unassembled WGS sequence"/>
</dbReference>
<dbReference type="GO" id="GO:0004040">
    <property type="term" value="F:amidase activity"/>
    <property type="evidence" value="ECO:0007669"/>
    <property type="project" value="InterPro"/>
</dbReference>
<feature type="signal peptide" evidence="2">
    <location>
        <begin position="1"/>
        <end position="27"/>
    </location>
</feature>
<keyword evidence="5" id="KW-1185">Reference proteome</keyword>
<feature type="domain" description="SLH" evidence="3">
    <location>
        <begin position="391"/>
        <end position="451"/>
    </location>
</feature>
<reference evidence="4 5" key="1">
    <citation type="submission" date="2016-10" db="EMBL/GenBank/DDBJ databases">
        <title>Draft genome sequences of four alkaliphilic bacteria belonging to the Anaerobacillus genus.</title>
        <authorList>
            <person name="Bassil N.M."/>
            <person name="Lloyd J.R."/>
        </authorList>
    </citation>
    <scope>NUCLEOTIDE SEQUENCE [LARGE SCALE GENOMIC DNA]</scope>
    <source>
        <strain evidence="4 5">DSM 15340</strain>
    </source>
</reference>
<feature type="chain" id="PRO_5010204118" description="SLH domain-containing protein" evidence="2">
    <location>
        <begin position="28"/>
        <end position="451"/>
    </location>
</feature>
<dbReference type="InterPro" id="IPR002901">
    <property type="entry name" value="MGlyc_endo_b_GlcNAc-like_dom"/>
</dbReference>
<dbReference type="Pfam" id="PF00395">
    <property type="entry name" value="SLH"/>
    <property type="match status" value="3"/>
</dbReference>
<dbReference type="InterPro" id="IPR051465">
    <property type="entry name" value="Cell_Envelope_Struct_Comp"/>
</dbReference>
<protein>
    <recommendedName>
        <fullName evidence="3">SLH domain-containing protein</fullName>
    </recommendedName>
</protein>
<dbReference type="SMART" id="SM00047">
    <property type="entry name" value="LYZ2"/>
    <property type="match status" value="1"/>
</dbReference>
<organism evidence="4 5">
    <name type="scientific">Anaerobacillus arseniciselenatis</name>
    <dbReference type="NCBI Taxonomy" id="85682"/>
    <lineage>
        <taxon>Bacteria</taxon>
        <taxon>Bacillati</taxon>
        <taxon>Bacillota</taxon>
        <taxon>Bacilli</taxon>
        <taxon>Bacillales</taxon>
        <taxon>Bacillaceae</taxon>
        <taxon>Anaerobacillus</taxon>
    </lineage>
</organism>
<keyword evidence="1 2" id="KW-0732">Signal</keyword>
<name>A0A1S2LER8_9BACI</name>
<dbReference type="EMBL" id="MLQQ01000037">
    <property type="protein sequence ID" value="OIJ10814.1"/>
    <property type="molecule type" value="Genomic_DNA"/>
</dbReference>
<dbReference type="OrthoDB" id="5845122at2"/>
<gene>
    <name evidence="4" type="ORF">BKP35_13100</name>
</gene>
<dbReference type="PROSITE" id="PS51272">
    <property type="entry name" value="SLH"/>
    <property type="match status" value="3"/>
</dbReference>